<feature type="region of interest" description="Disordered" evidence="1">
    <location>
        <begin position="1"/>
        <end position="154"/>
    </location>
</feature>
<dbReference type="AlphaFoldDB" id="A0A8B9P3M8"/>
<reference evidence="2" key="1">
    <citation type="submission" date="2025-08" db="UniProtKB">
        <authorList>
            <consortium name="Ensembl"/>
        </authorList>
    </citation>
    <scope>IDENTIFICATION</scope>
</reference>
<feature type="compositionally biased region" description="Basic and acidic residues" evidence="1">
    <location>
        <begin position="42"/>
        <end position="81"/>
    </location>
</feature>
<protein>
    <submittedName>
        <fullName evidence="2">Uncharacterized protein</fullName>
    </submittedName>
</protein>
<dbReference type="Proteomes" id="UP000694424">
    <property type="component" value="Unplaced"/>
</dbReference>
<organism evidence="2 3">
    <name type="scientific">Apteryx owenii</name>
    <name type="common">Little spotted kiwi</name>
    <dbReference type="NCBI Taxonomy" id="8824"/>
    <lineage>
        <taxon>Eukaryota</taxon>
        <taxon>Metazoa</taxon>
        <taxon>Chordata</taxon>
        <taxon>Craniata</taxon>
        <taxon>Vertebrata</taxon>
        <taxon>Euteleostomi</taxon>
        <taxon>Archelosauria</taxon>
        <taxon>Archosauria</taxon>
        <taxon>Dinosauria</taxon>
        <taxon>Saurischia</taxon>
        <taxon>Theropoda</taxon>
        <taxon>Coelurosauria</taxon>
        <taxon>Aves</taxon>
        <taxon>Palaeognathae</taxon>
        <taxon>Apterygiformes</taxon>
        <taxon>Apterygidae</taxon>
        <taxon>Apteryx</taxon>
    </lineage>
</organism>
<sequence length="206" mass="21809">GSREGPAQHPRARPHLQGPGTVRHRGRHHPGDPQMSLSSSGDPHRDPHRNPNRDPNRDPHRDPNRDPNRDPHREPNRDPNRGPEPGSAPGSAPGSEPGPEPGSAPGTKPGPAPAHRCRGSALPPAPASPSGDRCHLVTPPAPGVGGPRGQWHRDPAAVLPWEGRGQWRSREAETGPISGQRVTLGSGWHRAAGDTGLRAILGCVFV</sequence>
<evidence type="ECO:0000256" key="1">
    <source>
        <dbReference type="SAM" id="MobiDB-lite"/>
    </source>
</evidence>
<name>A0A8B9P3M8_APTOW</name>
<dbReference type="Ensembl" id="ENSAOWT00000004306.1">
    <property type="protein sequence ID" value="ENSAOWP00000003754.1"/>
    <property type="gene ID" value="ENSAOWG00000002659.1"/>
</dbReference>
<feature type="compositionally biased region" description="Low complexity" evidence="1">
    <location>
        <begin position="83"/>
        <end position="95"/>
    </location>
</feature>
<feature type="compositionally biased region" description="Pro residues" evidence="1">
    <location>
        <begin position="96"/>
        <end position="112"/>
    </location>
</feature>
<accession>A0A8B9P3M8</accession>
<evidence type="ECO:0000313" key="3">
    <source>
        <dbReference type="Proteomes" id="UP000694424"/>
    </source>
</evidence>
<reference evidence="2" key="2">
    <citation type="submission" date="2025-09" db="UniProtKB">
        <authorList>
            <consortium name="Ensembl"/>
        </authorList>
    </citation>
    <scope>IDENTIFICATION</scope>
</reference>
<evidence type="ECO:0000313" key="2">
    <source>
        <dbReference type="Ensembl" id="ENSAOWP00000003754.1"/>
    </source>
</evidence>
<proteinExistence type="predicted"/>
<keyword evidence="3" id="KW-1185">Reference proteome</keyword>